<sequence length="84" mass="9441">MNSIYPVCYAAEDEARVADPRYTSGARNMYIRVLAGAPPNFFCLLSEEDTCAASGQEVALPERPESALVLHTKRRPPDRYRHDL</sequence>
<evidence type="ECO:0000313" key="2">
    <source>
        <dbReference type="Proteomes" id="UP000625711"/>
    </source>
</evidence>
<gene>
    <name evidence="1" type="ORF">GWI33_019794</name>
</gene>
<name>A0A834HQQ0_RHYFE</name>
<dbReference type="EMBL" id="JAACXV010014489">
    <property type="protein sequence ID" value="KAF7266930.1"/>
    <property type="molecule type" value="Genomic_DNA"/>
</dbReference>
<protein>
    <submittedName>
        <fullName evidence="1">Uncharacterized protein</fullName>
    </submittedName>
</protein>
<comment type="caution">
    <text evidence="1">The sequence shown here is derived from an EMBL/GenBank/DDBJ whole genome shotgun (WGS) entry which is preliminary data.</text>
</comment>
<proteinExistence type="predicted"/>
<keyword evidence="2" id="KW-1185">Reference proteome</keyword>
<evidence type="ECO:0000313" key="1">
    <source>
        <dbReference type="EMBL" id="KAF7266930.1"/>
    </source>
</evidence>
<reference evidence="1" key="1">
    <citation type="submission" date="2020-08" db="EMBL/GenBank/DDBJ databases">
        <title>Genome sequencing and assembly of the red palm weevil Rhynchophorus ferrugineus.</title>
        <authorList>
            <person name="Dias G.B."/>
            <person name="Bergman C.M."/>
            <person name="Manee M."/>
        </authorList>
    </citation>
    <scope>NUCLEOTIDE SEQUENCE</scope>
    <source>
        <strain evidence="1">AA-2017</strain>
        <tissue evidence="1">Whole larva</tissue>
    </source>
</reference>
<organism evidence="1 2">
    <name type="scientific">Rhynchophorus ferrugineus</name>
    <name type="common">Red palm weevil</name>
    <name type="synonym">Curculio ferrugineus</name>
    <dbReference type="NCBI Taxonomy" id="354439"/>
    <lineage>
        <taxon>Eukaryota</taxon>
        <taxon>Metazoa</taxon>
        <taxon>Ecdysozoa</taxon>
        <taxon>Arthropoda</taxon>
        <taxon>Hexapoda</taxon>
        <taxon>Insecta</taxon>
        <taxon>Pterygota</taxon>
        <taxon>Neoptera</taxon>
        <taxon>Endopterygota</taxon>
        <taxon>Coleoptera</taxon>
        <taxon>Polyphaga</taxon>
        <taxon>Cucujiformia</taxon>
        <taxon>Curculionidae</taxon>
        <taxon>Dryophthorinae</taxon>
        <taxon>Rhynchophorus</taxon>
    </lineage>
</organism>
<dbReference type="AlphaFoldDB" id="A0A834HQQ0"/>
<accession>A0A834HQQ0</accession>
<dbReference type="Proteomes" id="UP000625711">
    <property type="component" value="Unassembled WGS sequence"/>
</dbReference>